<sequence>MIPLFLQSALKAKIESVLDGRLLSSQEEKLKKIPVFEQHLPRKVKSTSRNPDNTNYPCVVVYLDEWESGQAKILFIVATHDDSDDNQGYKDAVNIAERVNQELVRNPMIDERFELQDTPKWHYSDQENYPFFFAWGETYWTIPRVERDDVEAMI</sequence>
<dbReference type="EMBL" id="BJYL01000024">
    <property type="protein sequence ID" value="GEN83626.1"/>
    <property type="molecule type" value="Genomic_DNA"/>
</dbReference>
<proteinExistence type="predicted"/>
<accession>A0A511Z847</accession>
<keyword evidence="2" id="KW-1185">Reference proteome</keyword>
<evidence type="ECO:0000313" key="1">
    <source>
        <dbReference type="EMBL" id="GEN83626.1"/>
    </source>
</evidence>
<dbReference type="AlphaFoldDB" id="A0A511Z847"/>
<comment type="caution">
    <text evidence="1">The sequence shown here is derived from an EMBL/GenBank/DDBJ whole genome shotgun (WGS) entry which is preliminary data.</text>
</comment>
<evidence type="ECO:0000313" key="2">
    <source>
        <dbReference type="Proteomes" id="UP000321901"/>
    </source>
</evidence>
<dbReference type="Proteomes" id="UP000321901">
    <property type="component" value="Unassembled WGS sequence"/>
</dbReference>
<dbReference type="OrthoDB" id="9802878at2"/>
<organism evidence="1 2">
    <name type="scientific">Sporosarcina luteola</name>
    <dbReference type="NCBI Taxonomy" id="582850"/>
    <lineage>
        <taxon>Bacteria</taxon>
        <taxon>Bacillati</taxon>
        <taxon>Bacillota</taxon>
        <taxon>Bacilli</taxon>
        <taxon>Bacillales</taxon>
        <taxon>Caryophanaceae</taxon>
        <taxon>Sporosarcina</taxon>
    </lineage>
</organism>
<gene>
    <name evidence="1" type="ORF">SLU01_19380</name>
</gene>
<dbReference type="RefSeq" id="WP_147057711.1">
    <property type="nucleotide sequence ID" value="NZ_BJYL01000024.1"/>
</dbReference>
<protein>
    <submittedName>
        <fullName evidence="1">Uncharacterized protein</fullName>
    </submittedName>
</protein>
<name>A0A511Z847_9BACL</name>
<reference evidence="1 2" key="1">
    <citation type="submission" date="2019-07" db="EMBL/GenBank/DDBJ databases">
        <title>Whole genome shotgun sequence of Sporosarcina luteola NBRC 105378.</title>
        <authorList>
            <person name="Hosoyama A."/>
            <person name="Uohara A."/>
            <person name="Ohji S."/>
            <person name="Ichikawa N."/>
        </authorList>
    </citation>
    <scope>NUCLEOTIDE SEQUENCE [LARGE SCALE GENOMIC DNA]</scope>
    <source>
        <strain evidence="1 2">NBRC 105378</strain>
    </source>
</reference>